<keyword evidence="1" id="KW-1133">Transmembrane helix</keyword>
<dbReference type="Proteomes" id="UP000198243">
    <property type="component" value="Chromosome I"/>
</dbReference>
<organism evidence="2 3">
    <name type="scientific">Micromonospora coriariae</name>
    <dbReference type="NCBI Taxonomy" id="285665"/>
    <lineage>
        <taxon>Bacteria</taxon>
        <taxon>Bacillati</taxon>
        <taxon>Actinomycetota</taxon>
        <taxon>Actinomycetes</taxon>
        <taxon>Micromonosporales</taxon>
        <taxon>Micromonosporaceae</taxon>
        <taxon>Micromonospora</taxon>
    </lineage>
</organism>
<feature type="transmembrane region" description="Helical" evidence="1">
    <location>
        <begin position="52"/>
        <end position="73"/>
    </location>
</feature>
<dbReference type="OrthoDB" id="3401879at2"/>
<gene>
    <name evidence="2" type="ORF">GA0070607_5859</name>
</gene>
<name>A0A1C4XW33_9ACTN</name>
<dbReference type="RefSeq" id="WP_157743296.1">
    <property type="nucleotide sequence ID" value="NZ_LT607412.1"/>
</dbReference>
<keyword evidence="1" id="KW-0472">Membrane</keyword>
<keyword evidence="1" id="KW-0812">Transmembrane</keyword>
<evidence type="ECO:0000313" key="3">
    <source>
        <dbReference type="Proteomes" id="UP000198243"/>
    </source>
</evidence>
<dbReference type="EMBL" id="LT607412">
    <property type="protein sequence ID" value="SCF12687.1"/>
    <property type="molecule type" value="Genomic_DNA"/>
</dbReference>
<dbReference type="Pfam" id="PF07332">
    <property type="entry name" value="Phage_holin_3_6"/>
    <property type="match status" value="1"/>
</dbReference>
<keyword evidence="3" id="KW-1185">Reference proteome</keyword>
<dbReference type="InterPro" id="IPR009937">
    <property type="entry name" value="Phage_holin_3_6"/>
</dbReference>
<reference evidence="3" key="1">
    <citation type="submission" date="2016-06" db="EMBL/GenBank/DDBJ databases">
        <authorList>
            <person name="Varghese N."/>
            <person name="Submissions Spin"/>
        </authorList>
    </citation>
    <scope>NUCLEOTIDE SEQUENCE [LARGE SCALE GENOMIC DNA]</scope>
    <source>
        <strain evidence="3">DSM 44875</strain>
    </source>
</reference>
<evidence type="ECO:0000256" key="1">
    <source>
        <dbReference type="SAM" id="Phobius"/>
    </source>
</evidence>
<evidence type="ECO:0000313" key="2">
    <source>
        <dbReference type="EMBL" id="SCF12687.1"/>
    </source>
</evidence>
<sequence>MSDPAAQRSGGPGPAVNPTERLAADVAEVVRAEVREMRTQVMRVARPTGVGLALLATAGGCLVLGAGAASATALRMLETFLPRRLASAGLTGGYLVVAAVVLGRAGLQQLRAAGGGSAWLADEVQDAMAATASQVVPAGAAAVRDELDQWGSGRQDR</sequence>
<accession>A0A1C4XW33</accession>
<feature type="transmembrane region" description="Helical" evidence="1">
    <location>
        <begin position="85"/>
        <end position="103"/>
    </location>
</feature>
<proteinExistence type="predicted"/>
<protein>
    <submittedName>
        <fullName evidence="2">Putative Holin-X, holin superfamily III</fullName>
    </submittedName>
</protein>
<dbReference type="AlphaFoldDB" id="A0A1C4XW33"/>